<feature type="non-terminal residue" evidence="8">
    <location>
        <position position="1"/>
    </location>
</feature>
<keyword evidence="4" id="KW-0333">Golgi apparatus</keyword>
<dbReference type="GO" id="GO:0030134">
    <property type="term" value="C:COPII-coated ER to Golgi transport vesicle"/>
    <property type="evidence" value="ECO:0007669"/>
    <property type="project" value="TreeGrafter"/>
</dbReference>
<dbReference type="Proteomes" id="UP000654370">
    <property type="component" value="Unassembled WGS sequence"/>
</dbReference>
<dbReference type="InterPro" id="IPR045176">
    <property type="entry name" value="Got1"/>
</dbReference>
<sequence>MWLTDGQKIGVGLTAFGMFFTICGVFMFFDAGLLAIGNILFLSGLVLVIGAQKTLGFFARKNKLKGTICFVTGIILVFIKWPIIGILVESFGFLNLFGDFFPVVLSFLRRVPFIGPFLNHPIFTKVMRRINLQMGYVAVLLN</sequence>
<dbReference type="GO" id="GO:0005783">
    <property type="term" value="C:endoplasmic reticulum"/>
    <property type="evidence" value="ECO:0007669"/>
    <property type="project" value="TreeGrafter"/>
</dbReference>
<evidence type="ECO:0000256" key="3">
    <source>
        <dbReference type="ARBA" id="ARBA00022989"/>
    </source>
</evidence>
<name>A0A8H7Q2Q3_MORIS</name>
<dbReference type="GO" id="GO:0000139">
    <property type="term" value="C:Golgi membrane"/>
    <property type="evidence" value="ECO:0007669"/>
    <property type="project" value="UniProtKB-SubCell"/>
</dbReference>
<dbReference type="Pfam" id="PF04178">
    <property type="entry name" value="Got1"/>
    <property type="match status" value="1"/>
</dbReference>
<organism evidence="8 9">
    <name type="scientific">Mortierella isabellina</name>
    <name type="common">Filamentous fungus</name>
    <name type="synonym">Umbelopsis isabellina</name>
    <dbReference type="NCBI Taxonomy" id="91625"/>
    <lineage>
        <taxon>Eukaryota</taxon>
        <taxon>Fungi</taxon>
        <taxon>Fungi incertae sedis</taxon>
        <taxon>Mucoromycota</taxon>
        <taxon>Mucoromycotina</taxon>
        <taxon>Umbelopsidomycetes</taxon>
        <taxon>Umbelopsidales</taxon>
        <taxon>Umbelopsidaceae</taxon>
        <taxon>Umbelopsis</taxon>
    </lineage>
</organism>
<keyword evidence="2 7" id="KW-0812">Transmembrane</keyword>
<proteinExistence type="inferred from homology"/>
<gene>
    <name evidence="8" type="ORF">INT43_000950</name>
</gene>
<comment type="similarity">
    <text evidence="6">Belongs to the GOT1 family.</text>
</comment>
<keyword evidence="9" id="KW-1185">Reference proteome</keyword>
<dbReference type="GO" id="GO:0005829">
    <property type="term" value="C:cytosol"/>
    <property type="evidence" value="ECO:0007669"/>
    <property type="project" value="GOC"/>
</dbReference>
<dbReference type="OrthoDB" id="204784at2759"/>
<feature type="transmembrane region" description="Helical" evidence="7">
    <location>
        <begin position="100"/>
        <end position="119"/>
    </location>
</feature>
<feature type="transmembrane region" description="Helical" evidence="7">
    <location>
        <begin position="35"/>
        <end position="55"/>
    </location>
</feature>
<dbReference type="EMBL" id="JAEPQZ010000002">
    <property type="protein sequence ID" value="KAG2185037.1"/>
    <property type="molecule type" value="Genomic_DNA"/>
</dbReference>
<accession>A0A8H7Q2Q3</accession>
<dbReference type="PANTHER" id="PTHR21493">
    <property type="entry name" value="CGI-141-RELATED/LIPASE CONTAINING PROTEIN"/>
    <property type="match status" value="1"/>
</dbReference>
<evidence type="ECO:0000256" key="5">
    <source>
        <dbReference type="ARBA" id="ARBA00023136"/>
    </source>
</evidence>
<evidence type="ECO:0000256" key="4">
    <source>
        <dbReference type="ARBA" id="ARBA00023034"/>
    </source>
</evidence>
<comment type="subcellular location">
    <subcellularLocation>
        <location evidence="1">Golgi apparatus membrane</location>
        <topology evidence="1">Multi-pass membrane protein</topology>
    </subcellularLocation>
</comment>
<dbReference type="InterPro" id="IPR007305">
    <property type="entry name" value="Vesicle_transpt_Got1/SFT2"/>
</dbReference>
<evidence type="ECO:0000256" key="1">
    <source>
        <dbReference type="ARBA" id="ARBA00004653"/>
    </source>
</evidence>
<reference evidence="8" key="1">
    <citation type="submission" date="2020-12" db="EMBL/GenBank/DDBJ databases">
        <title>Metabolic potential, ecology and presence of endohyphal bacteria is reflected in genomic diversity of Mucoromycotina.</title>
        <authorList>
            <person name="Muszewska A."/>
            <person name="Okrasinska A."/>
            <person name="Steczkiewicz K."/>
            <person name="Drgas O."/>
            <person name="Orlowska M."/>
            <person name="Perlinska-Lenart U."/>
            <person name="Aleksandrzak-Piekarczyk T."/>
            <person name="Szatraj K."/>
            <person name="Zielenkiewicz U."/>
            <person name="Pilsyk S."/>
            <person name="Malc E."/>
            <person name="Mieczkowski P."/>
            <person name="Kruszewska J.S."/>
            <person name="Biernat P."/>
            <person name="Pawlowska J."/>
        </authorList>
    </citation>
    <scope>NUCLEOTIDE SEQUENCE</scope>
    <source>
        <strain evidence="8">WA0000067209</strain>
    </source>
</reference>
<dbReference type="PANTHER" id="PTHR21493:SF9">
    <property type="entry name" value="GOLGI TRANSPORT PROTEIN 1-RELATED"/>
    <property type="match status" value="1"/>
</dbReference>
<evidence type="ECO:0000256" key="2">
    <source>
        <dbReference type="ARBA" id="ARBA00022692"/>
    </source>
</evidence>
<feature type="transmembrane region" description="Helical" evidence="7">
    <location>
        <begin position="9"/>
        <end position="29"/>
    </location>
</feature>
<evidence type="ECO:0000313" key="8">
    <source>
        <dbReference type="EMBL" id="KAG2185037.1"/>
    </source>
</evidence>
<dbReference type="GO" id="GO:0000137">
    <property type="term" value="C:Golgi cis cisterna"/>
    <property type="evidence" value="ECO:0007669"/>
    <property type="project" value="TreeGrafter"/>
</dbReference>
<evidence type="ECO:0000256" key="6">
    <source>
        <dbReference type="ARBA" id="ARBA00025799"/>
    </source>
</evidence>
<feature type="transmembrane region" description="Helical" evidence="7">
    <location>
        <begin position="67"/>
        <end position="88"/>
    </location>
</feature>
<protein>
    <submittedName>
        <fullName evidence="8">Uncharacterized protein</fullName>
    </submittedName>
</protein>
<evidence type="ECO:0000313" key="9">
    <source>
        <dbReference type="Proteomes" id="UP000654370"/>
    </source>
</evidence>
<dbReference type="GO" id="GO:0006888">
    <property type="term" value="P:endoplasmic reticulum to Golgi vesicle-mediated transport"/>
    <property type="evidence" value="ECO:0007669"/>
    <property type="project" value="InterPro"/>
</dbReference>
<dbReference type="GO" id="GO:0042147">
    <property type="term" value="P:retrograde transport, endosome to Golgi"/>
    <property type="evidence" value="ECO:0007669"/>
    <property type="project" value="InterPro"/>
</dbReference>
<evidence type="ECO:0000256" key="7">
    <source>
        <dbReference type="SAM" id="Phobius"/>
    </source>
</evidence>
<keyword evidence="5 7" id="KW-0472">Membrane</keyword>
<keyword evidence="3 7" id="KW-1133">Transmembrane helix</keyword>
<dbReference type="AlphaFoldDB" id="A0A8H7Q2Q3"/>
<comment type="caution">
    <text evidence="8">The sequence shown here is derived from an EMBL/GenBank/DDBJ whole genome shotgun (WGS) entry which is preliminary data.</text>
</comment>